<name>A0ABT0H4C4_9FLAO</name>
<keyword evidence="1" id="KW-0812">Transmembrane</keyword>
<keyword evidence="3" id="KW-1185">Reference proteome</keyword>
<protein>
    <submittedName>
        <fullName evidence="2">Uncharacterized protein</fullName>
    </submittedName>
</protein>
<reference evidence="2" key="1">
    <citation type="submission" date="2022-04" db="EMBL/GenBank/DDBJ databases">
        <authorList>
            <person name="Ren T."/>
        </authorList>
    </citation>
    <scope>NUCLEOTIDE SEQUENCE</scope>
    <source>
        <strain evidence="2">F63249</strain>
    </source>
</reference>
<dbReference type="RefSeq" id="WP_248411626.1">
    <property type="nucleotide sequence ID" value="NZ_JALPQF010000001.1"/>
</dbReference>
<keyword evidence="1" id="KW-1133">Transmembrane helix</keyword>
<dbReference type="Proteomes" id="UP001203687">
    <property type="component" value="Unassembled WGS sequence"/>
</dbReference>
<keyword evidence="1" id="KW-0472">Membrane</keyword>
<accession>A0ABT0H4C4</accession>
<proteinExistence type="predicted"/>
<comment type="caution">
    <text evidence="2">The sequence shown here is derived from an EMBL/GenBank/DDBJ whole genome shotgun (WGS) entry which is preliminary data.</text>
</comment>
<dbReference type="EMBL" id="JALPQF010000001">
    <property type="protein sequence ID" value="MCK8479238.1"/>
    <property type="molecule type" value="Genomic_DNA"/>
</dbReference>
<evidence type="ECO:0000256" key="1">
    <source>
        <dbReference type="SAM" id="Phobius"/>
    </source>
</evidence>
<organism evidence="2 3">
    <name type="scientific">Psychroserpens algicola</name>
    <dbReference type="NCBI Taxonomy" id="1719034"/>
    <lineage>
        <taxon>Bacteria</taxon>
        <taxon>Pseudomonadati</taxon>
        <taxon>Bacteroidota</taxon>
        <taxon>Flavobacteriia</taxon>
        <taxon>Flavobacteriales</taxon>
        <taxon>Flavobacteriaceae</taxon>
        <taxon>Psychroserpens</taxon>
    </lineage>
</organism>
<sequence length="118" mass="13848">MNEKQYFTLKEVQLNNNCPECYSNDGLELTFKQRFIENKFYKSITQETIHDMHCKTCNTDIFPVRWTNDIEQVVAYQERAVIPKPKSLKLKQLAWVVIVADALLFIVVLLFITGILTF</sequence>
<evidence type="ECO:0000313" key="2">
    <source>
        <dbReference type="EMBL" id="MCK8479238.1"/>
    </source>
</evidence>
<feature type="transmembrane region" description="Helical" evidence="1">
    <location>
        <begin position="93"/>
        <end position="116"/>
    </location>
</feature>
<gene>
    <name evidence="2" type="ORF">MUY34_01325</name>
</gene>
<evidence type="ECO:0000313" key="3">
    <source>
        <dbReference type="Proteomes" id="UP001203687"/>
    </source>
</evidence>